<dbReference type="InterPro" id="IPR050916">
    <property type="entry name" value="SCAN-C2H2_zinc_finger"/>
</dbReference>
<dbReference type="SUPFAM" id="SSF47353">
    <property type="entry name" value="Retrovirus capsid dimerization domain-like"/>
    <property type="match status" value="1"/>
</dbReference>
<comment type="caution">
    <text evidence="3">The sequence shown here is derived from an EMBL/GenBank/DDBJ whole genome shotgun (WGS) entry which is preliminary data.</text>
</comment>
<dbReference type="Pfam" id="PF02023">
    <property type="entry name" value="SCAN"/>
    <property type="match status" value="1"/>
</dbReference>
<evidence type="ECO:0000256" key="1">
    <source>
        <dbReference type="ARBA" id="ARBA00023242"/>
    </source>
</evidence>
<keyword evidence="4" id="KW-1185">Reference proteome</keyword>
<accession>A0ABQ7TM77</accession>
<dbReference type="InterPro" id="IPR003309">
    <property type="entry name" value="SCAN_dom"/>
</dbReference>
<dbReference type="InterPro" id="IPR038269">
    <property type="entry name" value="SCAN_sf"/>
</dbReference>
<reference evidence="3 4" key="1">
    <citation type="journal article" date="2022" name="Gigascience">
        <title>A chromosome-level genome assembly and annotation of the desert horned lizard, Phrynosoma platyrhinos, provides insight into chromosomal rearrangements among reptiles.</title>
        <authorList>
            <person name="Koochekian N."/>
            <person name="Ascanio A."/>
            <person name="Farleigh K."/>
            <person name="Card D.C."/>
            <person name="Schield D.R."/>
            <person name="Castoe T.A."/>
            <person name="Jezkova T."/>
        </authorList>
    </citation>
    <scope>NUCLEOTIDE SEQUENCE [LARGE SCALE GENOMIC DNA]</scope>
    <source>
        <strain evidence="3">NK-2021</strain>
    </source>
</reference>
<evidence type="ECO:0000313" key="4">
    <source>
        <dbReference type="Proteomes" id="UP000826234"/>
    </source>
</evidence>
<dbReference type="SMART" id="SM00431">
    <property type="entry name" value="SCAN"/>
    <property type="match status" value="1"/>
</dbReference>
<dbReference type="Gene3D" id="1.10.4020.10">
    <property type="entry name" value="DNA breaking-rejoining enzymes"/>
    <property type="match status" value="1"/>
</dbReference>
<dbReference type="PANTHER" id="PTHR45935">
    <property type="entry name" value="PROTEIN ZBED8-RELATED"/>
    <property type="match status" value="1"/>
</dbReference>
<sequence length="261" mass="29742">MAEEEHTPLAMLGTAWEKKIKMEKSDSVCYDLGEGSHPIQANYKEEYLRRTTQKSLEEDALSSDILHQNFKQFDYQEALGPREVCSQLHHLCRQWLKEEEHTSAQALDLLVLEQFLTILPPEMETWVRECGAETTCQAVALAEGFLMSEAEEKMQKLFPVQYMTVEEITVEEKKCSSKSSQTLHPSWNKQDGESASMRIELKAQPTCTSTSPNYDGLRTASARSNQTLAKAAVDDVEVRWSIVQNIWISTRGTPLTLLYFL</sequence>
<protein>
    <recommendedName>
        <fullName evidence="2">SCAN box domain-containing protein</fullName>
    </recommendedName>
</protein>
<dbReference type="CDD" id="cd07936">
    <property type="entry name" value="SCAN"/>
    <property type="match status" value="1"/>
</dbReference>
<organism evidence="3 4">
    <name type="scientific">Phrynosoma platyrhinos</name>
    <name type="common">Desert horned lizard</name>
    <dbReference type="NCBI Taxonomy" id="52577"/>
    <lineage>
        <taxon>Eukaryota</taxon>
        <taxon>Metazoa</taxon>
        <taxon>Chordata</taxon>
        <taxon>Craniata</taxon>
        <taxon>Vertebrata</taxon>
        <taxon>Euteleostomi</taxon>
        <taxon>Lepidosauria</taxon>
        <taxon>Squamata</taxon>
        <taxon>Bifurcata</taxon>
        <taxon>Unidentata</taxon>
        <taxon>Episquamata</taxon>
        <taxon>Toxicofera</taxon>
        <taxon>Iguania</taxon>
        <taxon>Phrynosomatidae</taxon>
        <taxon>Phrynosomatinae</taxon>
        <taxon>Phrynosoma</taxon>
    </lineage>
</organism>
<name>A0ABQ7TM77_PHRPL</name>
<keyword evidence="1" id="KW-0539">Nucleus</keyword>
<dbReference type="PANTHER" id="PTHR45935:SF15">
    <property type="entry name" value="SCAN BOX DOMAIN-CONTAINING PROTEIN"/>
    <property type="match status" value="1"/>
</dbReference>
<dbReference type="Proteomes" id="UP000826234">
    <property type="component" value="Unassembled WGS sequence"/>
</dbReference>
<evidence type="ECO:0000313" key="3">
    <source>
        <dbReference type="EMBL" id="KAH0630604.1"/>
    </source>
</evidence>
<evidence type="ECO:0000259" key="2">
    <source>
        <dbReference type="PROSITE" id="PS50804"/>
    </source>
</evidence>
<feature type="domain" description="SCAN box" evidence="2">
    <location>
        <begin position="67"/>
        <end position="145"/>
    </location>
</feature>
<dbReference type="EMBL" id="JAIPUX010000439">
    <property type="protein sequence ID" value="KAH0630604.1"/>
    <property type="molecule type" value="Genomic_DNA"/>
</dbReference>
<dbReference type="PROSITE" id="PS50804">
    <property type="entry name" value="SCAN_BOX"/>
    <property type="match status" value="1"/>
</dbReference>
<proteinExistence type="predicted"/>
<gene>
    <name evidence="3" type="ORF">JD844_013825</name>
</gene>